<proteinExistence type="predicted"/>
<organism evidence="1 2">
    <name type="scientific">Marinicrinis lubricantis</name>
    <dbReference type="NCBI Taxonomy" id="2086470"/>
    <lineage>
        <taxon>Bacteria</taxon>
        <taxon>Bacillati</taxon>
        <taxon>Bacillota</taxon>
        <taxon>Bacilli</taxon>
        <taxon>Bacillales</taxon>
        <taxon>Paenibacillaceae</taxon>
    </lineage>
</organism>
<comment type="caution">
    <text evidence="1">The sequence shown here is derived from an EMBL/GenBank/DDBJ whole genome shotgun (WGS) entry which is preliminary data.</text>
</comment>
<dbReference type="Pfam" id="PF09932">
    <property type="entry name" value="DUF2164"/>
    <property type="match status" value="1"/>
</dbReference>
<evidence type="ECO:0000313" key="2">
    <source>
        <dbReference type="Proteomes" id="UP001596250"/>
    </source>
</evidence>
<reference evidence="2" key="1">
    <citation type="journal article" date="2019" name="Int. J. Syst. Evol. Microbiol.">
        <title>The Global Catalogue of Microorganisms (GCM) 10K type strain sequencing project: providing services to taxonomists for standard genome sequencing and annotation.</title>
        <authorList>
            <consortium name="The Broad Institute Genomics Platform"/>
            <consortium name="The Broad Institute Genome Sequencing Center for Infectious Disease"/>
            <person name="Wu L."/>
            <person name="Ma J."/>
        </authorList>
    </citation>
    <scope>NUCLEOTIDE SEQUENCE [LARGE SCALE GENOMIC DNA]</scope>
    <source>
        <strain evidence="2">CCM 8749</strain>
    </source>
</reference>
<gene>
    <name evidence="1" type="ORF">ACFPXP_05075</name>
</gene>
<sequence>MFRLKLSKEEKDAVIREIQTYFQVEHGIEFGMIAAEQIMEAQMQTLGPILYNYAVQDCRKVIQEKMLALEDELYTLEKPKTR</sequence>
<dbReference type="InterPro" id="IPR018680">
    <property type="entry name" value="DUF2164"/>
</dbReference>
<dbReference type="EMBL" id="JBHSQV010000032">
    <property type="protein sequence ID" value="MFC5985801.1"/>
    <property type="molecule type" value="Genomic_DNA"/>
</dbReference>
<name>A0ABW1IL51_9BACL</name>
<accession>A0ABW1IL51</accession>
<keyword evidence="2" id="KW-1185">Reference proteome</keyword>
<evidence type="ECO:0000313" key="1">
    <source>
        <dbReference type="EMBL" id="MFC5985801.1"/>
    </source>
</evidence>
<dbReference type="Proteomes" id="UP001596250">
    <property type="component" value="Unassembled WGS sequence"/>
</dbReference>
<dbReference type="RefSeq" id="WP_379893011.1">
    <property type="nucleotide sequence ID" value="NZ_CBCSCT010000013.1"/>
</dbReference>
<protein>
    <submittedName>
        <fullName evidence="1">DUF2164 domain-containing protein</fullName>
    </submittedName>
</protein>